<evidence type="ECO:0000256" key="5">
    <source>
        <dbReference type="ARBA" id="ARBA00022967"/>
    </source>
</evidence>
<accession>S4XFK5</accession>
<keyword evidence="4" id="KW-0067">ATP-binding</keyword>
<dbReference type="RefSeq" id="WP_020440773.1">
    <property type="nucleotide sequence ID" value="NC_021663.1"/>
</dbReference>
<protein>
    <submittedName>
        <fullName evidence="8">ABC transporter</fullName>
    </submittedName>
</protein>
<dbReference type="InterPro" id="IPR003439">
    <property type="entry name" value="ABC_transporter-like_ATP-bd"/>
</dbReference>
<dbReference type="InterPro" id="IPR003593">
    <property type="entry name" value="AAA+_ATPase"/>
</dbReference>
<evidence type="ECO:0000256" key="4">
    <source>
        <dbReference type="ARBA" id="ARBA00022840"/>
    </source>
</evidence>
<dbReference type="Proteomes" id="UP000014809">
    <property type="component" value="Chromosome"/>
</dbReference>
<evidence type="ECO:0000256" key="6">
    <source>
        <dbReference type="ARBA" id="ARBA00023136"/>
    </source>
</evidence>
<dbReference type="PANTHER" id="PTHR42788:SF17">
    <property type="entry name" value="ALIPHATIC SULFONATES IMPORT ATP-BINDING PROTEIN SSUB"/>
    <property type="match status" value="1"/>
</dbReference>
<dbReference type="PATRIC" id="fig|1200352.3.peg.769"/>
<dbReference type="InterPro" id="IPR050166">
    <property type="entry name" value="ABC_transporter_ATP-bind"/>
</dbReference>
<dbReference type="InterPro" id="IPR017871">
    <property type="entry name" value="ABC_transporter-like_CS"/>
</dbReference>
<evidence type="ECO:0000256" key="2">
    <source>
        <dbReference type="ARBA" id="ARBA00022475"/>
    </source>
</evidence>
<keyword evidence="5" id="KW-1278">Translocase</keyword>
<proteinExistence type="predicted"/>
<name>S4XFK5_9CORY</name>
<dbReference type="SUPFAM" id="SSF52540">
    <property type="entry name" value="P-loop containing nucleoside triphosphate hydrolases"/>
    <property type="match status" value="1"/>
</dbReference>
<keyword evidence="2" id="KW-1003">Cell membrane</keyword>
<evidence type="ECO:0000313" key="9">
    <source>
        <dbReference type="Proteomes" id="UP000014809"/>
    </source>
</evidence>
<reference evidence="8 9" key="1">
    <citation type="submission" date="2012-06" db="EMBL/GenBank/DDBJ databases">
        <title>Complete genome sequence of Corynebacterium terpenotabidum Y-11 (=DSM 44721).</title>
        <authorList>
            <person name="Ruckert C."/>
            <person name="Albersmeier A."/>
            <person name="Al-Dilaimi A."/>
            <person name="Szczepanowski R."/>
            <person name="Kalinowski J."/>
        </authorList>
    </citation>
    <scope>NUCLEOTIDE SEQUENCE [LARGE SCALE GENOMIC DNA]</scope>
    <source>
        <strain evidence="8 9">Y-11</strain>
    </source>
</reference>
<dbReference type="PANTHER" id="PTHR42788">
    <property type="entry name" value="TAURINE IMPORT ATP-BINDING PROTEIN-RELATED"/>
    <property type="match status" value="1"/>
</dbReference>
<sequence length="247" mass="26555">MTAAEIQIEAPAQASVVVDGLMKNFAGRRVLDSVDFTVAHGEFVALLGRSGGGKSTILKILAGLESVDAGTVLTRPKRTIVFQEPRLVSGRRVWDNITVGIPGRRSARRRQAAEILTEVGLDGFSDAWPTSLSGGEAQRVALARALIRSPDLLLLDEPFGALDALTRLRIQALVADLHERHNPSVVLVTHDVDEAILLADRILVLQDGAIGAEYTVPFGRRRSRSLPGFSDLRGALLTELGVNEEVG</sequence>
<keyword evidence="3" id="KW-0547">Nucleotide-binding</keyword>
<evidence type="ECO:0000256" key="1">
    <source>
        <dbReference type="ARBA" id="ARBA00022448"/>
    </source>
</evidence>
<evidence type="ECO:0000256" key="3">
    <source>
        <dbReference type="ARBA" id="ARBA00022741"/>
    </source>
</evidence>
<dbReference type="eggNOG" id="COG1116">
    <property type="taxonomic scope" value="Bacteria"/>
</dbReference>
<dbReference type="AlphaFoldDB" id="S4XFK5"/>
<dbReference type="KEGG" id="cter:A606_03805"/>
<dbReference type="Gene3D" id="3.40.50.300">
    <property type="entry name" value="P-loop containing nucleotide triphosphate hydrolases"/>
    <property type="match status" value="1"/>
</dbReference>
<organism evidence="8 9">
    <name type="scientific">Corynebacterium terpenotabidum Y-11</name>
    <dbReference type="NCBI Taxonomy" id="1200352"/>
    <lineage>
        <taxon>Bacteria</taxon>
        <taxon>Bacillati</taxon>
        <taxon>Actinomycetota</taxon>
        <taxon>Actinomycetes</taxon>
        <taxon>Mycobacteriales</taxon>
        <taxon>Corynebacteriaceae</taxon>
        <taxon>Corynebacterium</taxon>
    </lineage>
</organism>
<dbReference type="GO" id="GO:0016887">
    <property type="term" value="F:ATP hydrolysis activity"/>
    <property type="evidence" value="ECO:0007669"/>
    <property type="project" value="InterPro"/>
</dbReference>
<keyword evidence="9" id="KW-1185">Reference proteome</keyword>
<dbReference type="OrthoDB" id="8773773at2"/>
<dbReference type="Pfam" id="PF00005">
    <property type="entry name" value="ABC_tran"/>
    <property type="match status" value="1"/>
</dbReference>
<keyword evidence="6" id="KW-0472">Membrane</keyword>
<dbReference type="STRING" id="1200352.A606_03805"/>
<evidence type="ECO:0000259" key="7">
    <source>
        <dbReference type="PROSITE" id="PS50893"/>
    </source>
</evidence>
<gene>
    <name evidence="8" type="ORF">A606_03805</name>
</gene>
<feature type="domain" description="ABC transporter" evidence="7">
    <location>
        <begin position="16"/>
        <end position="232"/>
    </location>
</feature>
<keyword evidence="1" id="KW-0813">Transport</keyword>
<dbReference type="SMART" id="SM00382">
    <property type="entry name" value="AAA"/>
    <property type="match status" value="1"/>
</dbReference>
<dbReference type="EMBL" id="CP003696">
    <property type="protein sequence ID" value="AGP30410.1"/>
    <property type="molecule type" value="Genomic_DNA"/>
</dbReference>
<dbReference type="PROSITE" id="PS50893">
    <property type="entry name" value="ABC_TRANSPORTER_2"/>
    <property type="match status" value="1"/>
</dbReference>
<dbReference type="InterPro" id="IPR027417">
    <property type="entry name" value="P-loop_NTPase"/>
</dbReference>
<dbReference type="PROSITE" id="PS00211">
    <property type="entry name" value="ABC_TRANSPORTER_1"/>
    <property type="match status" value="1"/>
</dbReference>
<dbReference type="GO" id="GO:0005524">
    <property type="term" value="F:ATP binding"/>
    <property type="evidence" value="ECO:0007669"/>
    <property type="project" value="UniProtKB-KW"/>
</dbReference>
<dbReference type="HOGENOM" id="CLU_000604_1_22_11"/>
<evidence type="ECO:0000313" key="8">
    <source>
        <dbReference type="EMBL" id="AGP30410.1"/>
    </source>
</evidence>